<dbReference type="GO" id="GO:0006633">
    <property type="term" value="P:fatty acid biosynthetic process"/>
    <property type="evidence" value="ECO:0007669"/>
    <property type="project" value="TreeGrafter"/>
</dbReference>
<organism evidence="2 3">
    <name type="scientific">Actinosynnema pretiosum</name>
    <dbReference type="NCBI Taxonomy" id="42197"/>
    <lineage>
        <taxon>Bacteria</taxon>
        <taxon>Bacillati</taxon>
        <taxon>Actinomycetota</taxon>
        <taxon>Actinomycetes</taxon>
        <taxon>Pseudonocardiales</taxon>
        <taxon>Pseudonocardiaceae</taxon>
        <taxon>Actinosynnema</taxon>
    </lineage>
</organism>
<dbReference type="InterPro" id="IPR001227">
    <property type="entry name" value="Ac_transferase_dom_sf"/>
</dbReference>
<dbReference type="KEGG" id="apre:CNX65_20580"/>
<dbReference type="EMBL" id="CP023445">
    <property type="protein sequence ID" value="ATE55381.1"/>
    <property type="molecule type" value="Genomic_DNA"/>
</dbReference>
<dbReference type="PANTHER" id="PTHR42681:SF6">
    <property type="entry name" value="BLL0263 PROTEIN"/>
    <property type="match status" value="1"/>
</dbReference>
<dbReference type="GO" id="GO:0004314">
    <property type="term" value="F:[acyl-carrier-protein] S-malonyltransferase activity"/>
    <property type="evidence" value="ECO:0007669"/>
    <property type="project" value="TreeGrafter"/>
</dbReference>
<dbReference type="InterPro" id="IPR016035">
    <property type="entry name" value="Acyl_Trfase/lysoPLipase"/>
</dbReference>
<protein>
    <recommendedName>
        <fullName evidence="1">Malonyl-CoA:ACP transacylase (MAT) domain-containing protein</fullName>
    </recommendedName>
</protein>
<name>A0A290Z8K9_9PSEU</name>
<evidence type="ECO:0000259" key="1">
    <source>
        <dbReference type="SMART" id="SM00827"/>
    </source>
</evidence>
<dbReference type="RefSeq" id="WP_096495215.1">
    <property type="nucleotide sequence ID" value="NZ_CP023445.1"/>
</dbReference>
<dbReference type="InterPro" id="IPR016036">
    <property type="entry name" value="Malonyl_transacylase_ACP-bd"/>
</dbReference>
<accession>A0A290Z8K9</accession>
<evidence type="ECO:0000313" key="2">
    <source>
        <dbReference type="EMBL" id="ATE55381.1"/>
    </source>
</evidence>
<proteinExistence type="predicted"/>
<sequence>MSAGDAELLLLDAAGFGELRDRVAALAGPPSGSELPEPGQDLEAELTGGAQAAGSLAALAAELAGSRAGGPVRAALVATDPVGARRAFRALVELLDAGATKAFLPDDGVFLGRATTPPRIAYLFPAQGGKVVGGAVWRRYPEAAEVLRAARPGDGADAEQVRVVAGSLAAARLLGMAGVDAHVAVGHSLGEFTALSWAGCLDPRALLDLVAERARVMASASAGGGAMAVLGTGSDTAAALAVAEDVGVAGDHAPDETVVAGPADAVDRVCEAARGRGFRVHRLRVPHAFHTAHVSGAAEAVGEALGRVRITAPEREVVSTVTARPVGPDDDPEALLREQVRRPVLFRQAVARALRDVDLAVEVGPGRVLAGLAARVVPDVPVLATDTTSPDGAPLLAVLGAAHALGAEVDLKPLLPREEVPHCCAGHAGVER</sequence>
<evidence type="ECO:0000313" key="3">
    <source>
        <dbReference type="Proteomes" id="UP000218505"/>
    </source>
</evidence>
<dbReference type="GO" id="GO:0005829">
    <property type="term" value="C:cytosol"/>
    <property type="evidence" value="ECO:0007669"/>
    <property type="project" value="TreeGrafter"/>
</dbReference>
<dbReference type="Pfam" id="PF00698">
    <property type="entry name" value="Acyl_transf_1"/>
    <property type="match status" value="1"/>
</dbReference>
<gene>
    <name evidence="2" type="ORF">CNX65_20580</name>
</gene>
<dbReference type="Gene3D" id="3.40.366.10">
    <property type="entry name" value="Malonyl-Coenzyme A Acyl Carrier Protein, domain 2"/>
    <property type="match status" value="1"/>
</dbReference>
<dbReference type="SMART" id="SM00827">
    <property type="entry name" value="PKS_AT"/>
    <property type="match status" value="1"/>
</dbReference>
<dbReference type="AlphaFoldDB" id="A0A290Z8K9"/>
<dbReference type="SUPFAM" id="SSF52151">
    <property type="entry name" value="FabD/lysophospholipase-like"/>
    <property type="match status" value="1"/>
</dbReference>
<dbReference type="PANTHER" id="PTHR42681">
    <property type="entry name" value="MALONYL-COA-ACYL CARRIER PROTEIN TRANSACYLASE, MITOCHONDRIAL"/>
    <property type="match status" value="1"/>
</dbReference>
<dbReference type="SUPFAM" id="SSF55048">
    <property type="entry name" value="Probable ACP-binding domain of malonyl-CoA ACP transacylase"/>
    <property type="match status" value="1"/>
</dbReference>
<dbReference type="InterPro" id="IPR050858">
    <property type="entry name" value="Mal-CoA-ACP_Trans/PKS_FabD"/>
</dbReference>
<dbReference type="Proteomes" id="UP000218505">
    <property type="component" value="Chromosome"/>
</dbReference>
<reference evidence="2" key="1">
    <citation type="submission" date="2017-09" db="EMBL/GenBank/DDBJ databases">
        <title>Complete Genome Sequence of ansamitocin-producing Bacterium Actinosynnema pretiosum X47.</title>
        <authorList>
            <person name="Cao G."/>
            <person name="Zong G."/>
            <person name="Zhong C."/>
            <person name="Fu J."/>
        </authorList>
    </citation>
    <scope>NUCLEOTIDE SEQUENCE [LARGE SCALE GENOMIC DNA]</scope>
    <source>
        <strain evidence="2">X47</strain>
    </source>
</reference>
<dbReference type="InterPro" id="IPR014043">
    <property type="entry name" value="Acyl_transferase_dom"/>
</dbReference>
<feature type="domain" description="Malonyl-CoA:ACP transacylase (MAT)" evidence="1">
    <location>
        <begin position="123"/>
        <end position="403"/>
    </location>
</feature>
<keyword evidence="3" id="KW-1185">Reference proteome</keyword>